<feature type="chain" id="PRO_5046226525" evidence="1">
    <location>
        <begin position="25"/>
        <end position="279"/>
    </location>
</feature>
<gene>
    <name evidence="2" type="ORF">IIE05_11780</name>
</gene>
<name>A0ABR9NWP2_9BACT</name>
<reference evidence="2 3" key="1">
    <citation type="submission" date="2020-10" db="EMBL/GenBank/DDBJ databases">
        <title>Investigation of anaerobic biodegradation of phenanthrene by a sulfate-dependent Geobacter anodireducens strain PheS2.</title>
        <authorList>
            <person name="Zhang Z."/>
        </authorList>
    </citation>
    <scope>NUCLEOTIDE SEQUENCE [LARGE SCALE GENOMIC DNA]</scope>
    <source>
        <strain evidence="2 3">PheS2</strain>
    </source>
</reference>
<dbReference type="InterPro" id="IPR036280">
    <property type="entry name" value="Multihaem_cyt_sf"/>
</dbReference>
<protein>
    <submittedName>
        <fullName evidence="2">Cytochrome C</fullName>
    </submittedName>
</protein>
<proteinExistence type="predicted"/>
<dbReference type="Gene3D" id="1.10.1130.10">
    <property type="entry name" value="Flavocytochrome C3, Chain A"/>
    <property type="match status" value="1"/>
</dbReference>
<feature type="signal peptide" evidence="1">
    <location>
        <begin position="1"/>
        <end position="24"/>
    </location>
</feature>
<dbReference type="Proteomes" id="UP000618926">
    <property type="component" value="Unassembled WGS sequence"/>
</dbReference>
<evidence type="ECO:0000313" key="2">
    <source>
        <dbReference type="EMBL" id="MBE2888650.1"/>
    </source>
</evidence>
<dbReference type="SUPFAM" id="SSF48695">
    <property type="entry name" value="Multiheme cytochromes"/>
    <property type="match status" value="1"/>
</dbReference>
<evidence type="ECO:0000313" key="3">
    <source>
        <dbReference type="Proteomes" id="UP000618926"/>
    </source>
</evidence>
<evidence type="ECO:0000256" key="1">
    <source>
        <dbReference type="SAM" id="SignalP"/>
    </source>
</evidence>
<dbReference type="EMBL" id="JADBFD010000016">
    <property type="protein sequence ID" value="MBE2888650.1"/>
    <property type="molecule type" value="Genomic_DNA"/>
</dbReference>
<sequence>MMTRIFLVMGVTALVMGSVRPNYGAPGPKFTDPGGGNKHNLSYSNTNVNFKATNSTDMRAKQICIFCHTPHNARPQTTLWNRSDTTQSFGHYSSSSLSLHLDATARTASDYKAEPNGSSRLCLSCHDGVTALGAVLSGVPIEVNGSMFTKMTGDHVFDRAKITNSHHPVSFKYTAEVVARLKTLEGPVSDYWLPAEAPSQESPGAPGTNKARQFVRLDKEKRMQCTTCHDPHQSQYHDTNTPPLTPFWAYDGRGLSTVNADTVHDEVCYACHSFKTPNP</sequence>
<accession>A0ABR9NWP2</accession>
<keyword evidence="3" id="KW-1185">Reference proteome</keyword>
<organism evidence="2 3">
    <name type="scientific">Geobacter anodireducens</name>
    <dbReference type="NCBI Taxonomy" id="1340425"/>
    <lineage>
        <taxon>Bacteria</taxon>
        <taxon>Pseudomonadati</taxon>
        <taxon>Thermodesulfobacteriota</taxon>
        <taxon>Desulfuromonadia</taxon>
        <taxon>Geobacterales</taxon>
        <taxon>Geobacteraceae</taxon>
        <taxon>Geobacter</taxon>
    </lineage>
</organism>
<keyword evidence="1" id="KW-0732">Signal</keyword>
<dbReference type="RefSeq" id="WP_066357371.1">
    <property type="nucleotide sequence ID" value="NZ_JADBFD010000016.1"/>
</dbReference>
<comment type="caution">
    <text evidence="2">The sequence shown here is derived from an EMBL/GenBank/DDBJ whole genome shotgun (WGS) entry which is preliminary data.</text>
</comment>